<name>A0ABQ2N7Y8_9ACTN</name>
<sequence length="165" mass="18209">MDISTSLAPRSDQINADDLVAGPMTVTIRKVVGGKAEQPFDFLLEETDRAFRPAVTMRRLIAAAWGTDGDQYVGRRLTLYRDPTIRFGKDVVGGIRISHMSHIDKRIEIKLQVTRGKRDTFAVDPLPTPAPVDPRIAALKAEWATADADRRKVIEDEVATIKAGA</sequence>
<keyword evidence="2" id="KW-1185">Reference proteome</keyword>
<accession>A0ABQ2N7Y8</accession>
<evidence type="ECO:0000313" key="2">
    <source>
        <dbReference type="Proteomes" id="UP000655410"/>
    </source>
</evidence>
<comment type="caution">
    <text evidence="1">The sequence shown here is derived from an EMBL/GenBank/DDBJ whole genome shotgun (WGS) entry which is preliminary data.</text>
</comment>
<evidence type="ECO:0000313" key="1">
    <source>
        <dbReference type="EMBL" id="GGO86710.1"/>
    </source>
</evidence>
<dbReference type="Proteomes" id="UP000655410">
    <property type="component" value="Unassembled WGS sequence"/>
</dbReference>
<reference evidence="2" key="1">
    <citation type="journal article" date="2019" name="Int. J. Syst. Evol. Microbiol.">
        <title>The Global Catalogue of Microorganisms (GCM) 10K type strain sequencing project: providing services to taxonomists for standard genome sequencing and annotation.</title>
        <authorList>
            <consortium name="The Broad Institute Genomics Platform"/>
            <consortium name="The Broad Institute Genome Sequencing Center for Infectious Disease"/>
            <person name="Wu L."/>
            <person name="Ma J."/>
        </authorList>
    </citation>
    <scope>NUCLEOTIDE SEQUENCE [LARGE SCALE GENOMIC DNA]</scope>
    <source>
        <strain evidence="2">CGMCC 4.7371</strain>
    </source>
</reference>
<dbReference type="RefSeq" id="WP_188782803.1">
    <property type="nucleotide sequence ID" value="NZ_BMNI01000001.1"/>
</dbReference>
<organism evidence="1 2">
    <name type="scientific">Nocardioides phosphati</name>
    <dbReference type="NCBI Taxonomy" id="1867775"/>
    <lineage>
        <taxon>Bacteria</taxon>
        <taxon>Bacillati</taxon>
        <taxon>Actinomycetota</taxon>
        <taxon>Actinomycetes</taxon>
        <taxon>Propionibacteriales</taxon>
        <taxon>Nocardioidaceae</taxon>
        <taxon>Nocardioides</taxon>
    </lineage>
</organism>
<proteinExistence type="predicted"/>
<protein>
    <recommendedName>
        <fullName evidence="3">Single-stranded DNA-binding protein</fullName>
    </recommendedName>
</protein>
<dbReference type="EMBL" id="BMNI01000001">
    <property type="protein sequence ID" value="GGO86710.1"/>
    <property type="molecule type" value="Genomic_DNA"/>
</dbReference>
<gene>
    <name evidence="1" type="ORF">GCM10011584_09690</name>
</gene>
<evidence type="ECO:0008006" key="3">
    <source>
        <dbReference type="Google" id="ProtNLM"/>
    </source>
</evidence>